<evidence type="ECO:0000259" key="1">
    <source>
        <dbReference type="Pfam" id="PF00144"/>
    </source>
</evidence>
<dbReference type="RefSeq" id="WP_052407348.1">
    <property type="nucleotide sequence ID" value="NZ_JOEF01000008.1"/>
</dbReference>
<organism evidence="2 3">
    <name type="scientific">Allokutzneria albata</name>
    <name type="common">Kibdelosporangium albatum</name>
    <dbReference type="NCBI Taxonomy" id="211114"/>
    <lineage>
        <taxon>Bacteria</taxon>
        <taxon>Bacillati</taxon>
        <taxon>Actinomycetota</taxon>
        <taxon>Actinomycetes</taxon>
        <taxon>Pseudonocardiales</taxon>
        <taxon>Pseudonocardiaceae</taxon>
        <taxon>Allokutzneria</taxon>
    </lineage>
</organism>
<dbReference type="PANTHER" id="PTHR43319:SF3">
    <property type="entry name" value="BETA-LACTAMASE-RELATED DOMAIN-CONTAINING PROTEIN"/>
    <property type="match status" value="1"/>
</dbReference>
<dbReference type="EMBL" id="LT629701">
    <property type="protein sequence ID" value="SDM84721.1"/>
    <property type="molecule type" value="Genomic_DNA"/>
</dbReference>
<keyword evidence="3" id="KW-1185">Reference proteome</keyword>
<dbReference type="PANTHER" id="PTHR43319">
    <property type="entry name" value="BETA-LACTAMASE-RELATED"/>
    <property type="match status" value="1"/>
</dbReference>
<dbReference type="Proteomes" id="UP000183376">
    <property type="component" value="Chromosome I"/>
</dbReference>
<proteinExistence type="predicted"/>
<dbReference type="InterPro" id="IPR052907">
    <property type="entry name" value="Beta-lactamase/esterase"/>
</dbReference>
<accession>A0A1G9WKM9</accession>
<name>A0A1G9WKM9_ALLAB</name>
<sequence length="356" mass="38026">MIIPELQPLRDAFDDLLGARPGWSGALAAHHRGRLVAHLHGGPDYRSDSVQLIWSSSKGVAALAVAVLIDEGRLDPETPVAEYWPEFAEGGKAGVTVRLLLSHQAGLSSVDGGFGLDDVIEHDRLAKRLAAQEPLWAPGTAHGYHALTFGTLVGELYRRVTGGTVGDWLRTEFPDLDVWFGLPESVEPRLVPLFTPIGFDPKSPVVHALLTRDTLTRQAYSADFGARVGNERRLRAAEVLSVGGVASAKGLAGLYAACLDRLSPATLDLVAHPHASGHDLILLQDTTYGLGFQVSNGTFGHDGLGGSLAFADPAAELTFAFITNHMPVRGFADECTGPLVEVLRRCLSQPDGGVRR</sequence>
<dbReference type="Pfam" id="PF00144">
    <property type="entry name" value="Beta-lactamase"/>
    <property type="match status" value="1"/>
</dbReference>
<reference evidence="2 3" key="1">
    <citation type="submission" date="2016-10" db="EMBL/GenBank/DDBJ databases">
        <authorList>
            <person name="de Groot N.N."/>
        </authorList>
    </citation>
    <scope>NUCLEOTIDE SEQUENCE [LARGE SCALE GENOMIC DNA]</scope>
    <source>
        <strain evidence="2 3">DSM 44149</strain>
    </source>
</reference>
<protein>
    <submittedName>
        <fullName evidence="2">CubicO group peptidase, beta-lactamase class C family</fullName>
    </submittedName>
</protein>
<evidence type="ECO:0000313" key="2">
    <source>
        <dbReference type="EMBL" id="SDM84721.1"/>
    </source>
</evidence>
<dbReference type="STRING" id="211114.SAMN04489726_3652"/>
<dbReference type="AlphaFoldDB" id="A0A1G9WKM9"/>
<dbReference type="InterPro" id="IPR012338">
    <property type="entry name" value="Beta-lactam/transpept-like"/>
</dbReference>
<dbReference type="InterPro" id="IPR001466">
    <property type="entry name" value="Beta-lactam-related"/>
</dbReference>
<dbReference type="SUPFAM" id="SSF56601">
    <property type="entry name" value="beta-lactamase/transpeptidase-like"/>
    <property type="match status" value="1"/>
</dbReference>
<dbReference type="Gene3D" id="3.40.710.10">
    <property type="entry name" value="DD-peptidase/beta-lactamase superfamily"/>
    <property type="match status" value="1"/>
</dbReference>
<gene>
    <name evidence="2" type="ORF">SAMN04489726_3652</name>
</gene>
<feature type="domain" description="Beta-lactamase-related" evidence="1">
    <location>
        <begin position="24"/>
        <end position="328"/>
    </location>
</feature>
<dbReference type="eggNOG" id="COG1680">
    <property type="taxonomic scope" value="Bacteria"/>
</dbReference>
<evidence type="ECO:0000313" key="3">
    <source>
        <dbReference type="Proteomes" id="UP000183376"/>
    </source>
</evidence>